<evidence type="ECO:0000256" key="2">
    <source>
        <dbReference type="SAM" id="Phobius"/>
    </source>
</evidence>
<feature type="compositionally biased region" description="Basic and acidic residues" evidence="1">
    <location>
        <begin position="11"/>
        <end position="21"/>
    </location>
</feature>
<accession>A0ABS9CTS2</accession>
<reference evidence="3 4" key="1">
    <citation type="submission" date="2022-01" db="EMBL/GenBank/DDBJ databases">
        <title>Octadecabacter sp. nov., isolated from a marine alga.</title>
        <authorList>
            <person name="Jin M.S."/>
            <person name="Kim H.M."/>
            <person name="Han D.M."/>
            <person name="Jung J.J."/>
            <person name="Jeon C.O."/>
        </authorList>
    </citation>
    <scope>NUCLEOTIDE SEQUENCE [LARGE SCALE GENOMIC DNA]</scope>
    <source>
        <strain evidence="3 4">G9-8</strain>
    </source>
</reference>
<evidence type="ECO:0000256" key="1">
    <source>
        <dbReference type="SAM" id="MobiDB-lite"/>
    </source>
</evidence>
<keyword evidence="2" id="KW-0472">Membrane</keyword>
<dbReference type="EMBL" id="JAKGAQ010000001">
    <property type="protein sequence ID" value="MCF2870636.1"/>
    <property type="molecule type" value="Genomic_DNA"/>
</dbReference>
<keyword evidence="2" id="KW-0812">Transmembrane</keyword>
<proteinExistence type="predicted"/>
<gene>
    <name evidence="3" type="ORF">L0664_06125</name>
</gene>
<keyword evidence="2" id="KW-1133">Transmembrane helix</keyword>
<protein>
    <submittedName>
        <fullName evidence="3">Uncharacterized protein</fullName>
    </submittedName>
</protein>
<sequence>MTKSGPSPHAPHPEPVKEKRTQLSWDLSSHEDRQRRIDRFLAGASPGADIPADVKKRVLDKRLMGKAALVVMILTFIYLLWRTAA</sequence>
<evidence type="ECO:0000313" key="4">
    <source>
        <dbReference type="Proteomes" id="UP001200557"/>
    </source>
</evidence>
<evidence type="ECO:0000313" key="3">
    <source>
        <dbReference type="EMBL" id="MCF2870636.1"/>
    </source>
</evidence>
<dbReference type="Proteomes" id="UP001200557">
    <property type="component" value="Unassembled WGS sequence"/>
</dbReference>
<feature type="transmembrane region" description="Helical" evidence="2">
    <location>
        <begin position="63"/>
        <end position="81"/>
    </location>
</feature>
<organism evidence="3 4">
    <name type="scientific">Octadecabacter dasysiphoniae</name>
    <dbReference type="NCBI Taxonomy" id="2909341"/>
    <lineage>
        <taxon>Bacteria</taxon>
        <taxon>Pseudomonadati</taxon>
        <taxon>Pseudomonadota</taxon>
        <taxon>Alphaproteobacteria</taxon>
        <taxon>Rhodobacterales</taxon>
        <taxon>Roseobacteraceae</taxon>
        <taxon>Octadecabacter</taxon>
    </lineage>
</organism>
<feature type="region of interest" description="Disordered" evidence="1">
    <location>
        <begin position="1"/>
        <end position="29"/>
    </location>
</feature>
<comment type="caution">
    <text evidence="3">The sequence shown here is derived from an EMBL/GenBank/DDBJ whole genome shotgun (WGS) entry which is preliminary data.</text>
</comment>
<name>A0ABS9CTS2_9RHOB</name>
<keyword evidence="4" id="KW-1185">Reference proteome</keyword>
<dbReference type="RefSeq" id="WP_235224733.1">
    <property type="nucleotide sequence ID" value="NZ_JAKGAQ010000001.1"/>
</dbReference>